<keyword evidence="2" id="KW-1133">Transmembrane helix</keyword>
<protein>
    <submittedName>
        <fullName evidence="3">Uncharacterized protein</fullName>
    </submittedName>
</protein>
<feature type="compositionally biased region" description="Low complexity" evidence="1">
    <location>
        <begin position="60"/>
        <end position="69"/>
    </location>
</feature>
<reference evidence="3 4" key="1">
    <citation type="submission" date="2020-07" db="EMBL/GenBank/DDBJ databases">
        <authorList>
            <person name="Feng H."/>
        </authorList>
    </citation>
    <scope>NUCLEOTIDE SEQUENCE [LARGE SCALE GENOMIC DNA]</scope>
    <source>
        <strain evidence="4">s-10</strain>
    </source>
</reference>
<accession>A0A7W1WUP8</accession>
<feature type="region of interest" description="Disordered" evidence="1">
    <location>
        <begin position="39"/>
        <end position="73"/>
    </location>
</feature>
<feature type="transmembrane region" description="Helical" evidence="2">
    <location>
        <begin position="285"/>
        <end position="307"/>
    </location>
</feature>
<dbReference type="AlphaFoldDB" id="A0A7W1WUP8"/>
<sequence>MSKYVQRLAVITLFVIVGINIFGFGAVFANPGGGGFDVPEVNDDFDKPQKGPANPPPNQSKKSISIGGSEKPPEPYDVGKYVLKDMLTEYGKHDAAIKLTQQNFDLRKKALIQQFGSWDKVPQYRKTAFQQDLDFTKWAQKKYDLNKFHRNTLGLFTAEDSYLKMGLDFAQIGDNAYETFGYYRNWRDFKTSEQTIQKGAKFVSTEFGKWGLWAKKTDGIIGTGAAATKIVSKANVVTGTIGAGLSAADAYYNIVHKKDYASGVASVGETLLGLAPIATAVGGPAAGGIVAGAGLLLFAGGTIAKWWKKRK</sequence>
<dbReference type="Proteomes" id="UP000535491">
    <property type="component" value="Unassembled WGS sequence"/>
</dbReference>
<name>A0A7W1WUP8_9BACL</name>
<evidence type="ECO:0000313" key="4">
    <source>
        <dbReference type="Proteomes" id="UP000535491"/>
    </source>
</evidence>
<keyword evidence="4" id="KW-1185">Reference proteome</keyword>
<evidence type="ECO:0000256" key="2">
    <source>
        <dbReference type="SAM" id="Phobius"/>
    </source>
</evidence>
<dbReference type="EMBL" id="JACEIQ010000033">
    <property type="protein sequence ID" value="MBA4496404.1"/>
    <property type="molecule type" value="Genomic_DNA"/>
</dbReference>
<evidence type="ECO:0000256" key="1">
    <source>
        <dbReference type="SAM" id="MobiDB-lite"/>
    </source>
</evidence>
<keyword evidence="2" id="KW-0812">Transmembrane</keyword>
<organism evidence="3 4">
    <name type="scientific">Paenactinomyces guangxiensis</name>
    <dbReference type="NCBI Taxonomy" id="1490290"/>
    <lineage>
        <taxon>Bacteria</taxon>
        <taxon>Bacillati</taxon>
        <taxon>Bacillota</taxon>
        <taxon>Bacilli</taxon>
        <taxon>Bacillales</taxon>
        <taxon>Thermoactinomycetaceae</taxon>
        <taxon>Paenactinomyces</taxon>
    </lineage>
</organism>
<dbReference type="RefSeq" id="WP_181754799.1">
    <property type="nucleotide sequence ID" value="NZ_JACEIQ010000033.1"/>
</dbReference>
<comment type="caution">
    <text evidence="3">The sequence shown here is derived from an EMBL/GenBank/DDBJ whole genome shotgun (WGS) entry which is preliminary data.</text>
</comment>
<evidence type="ECO:0000313" key="3">
    <source>
        <dbReference type="EMBL" id="MBA4496404.1"/>
    </source>
</evidence>
<gene>
    <name evidence="3" type="ORF">H1191_19250</name>
</gene>
<keyword evidence="2" id="KW-0472">Membrane</keyword>
<proteinExistence type="predicted"/>